<organism evidence="2 3">
    <name type="scientific">Sulfobacillus benefaciens</name>
    <dbReference type="NCBI Taxonomy" id="453960"/>
    <lineage>
        <taxon>Bacteria</taxon>
        <taxon>Bacillati</taxon>
        <taxon>Bacillota</taxon>
        <taxon>Clostridia</taxon>
        <taxon>Eubacteriales</taxon>
        <taxon>Clostridiales Family XVII. Incertae Sedis</taxon>
        <taxon>Sulfobacillus</taxon>
    </lineage>
</organism>
<dbReference type="Proteomes" id="UP000242699">
    <property type="component" value="Unassembled WGS sequence"/>
</dbReference>
<dbReference type="AlphaFoldDB" id="A0A2T2XBQ9"/>
<reference evidence="2 3" key="1">
    <citation type="journal article" date="2014" name="BMC Genomics">
        <title>Comparison of environmental and isolate Sulfobacillus genomes reveals diverse carbon, sulfur, nitrogen, and hydrogen metabolisms.</title>
        <authorList>
            <person name="Justice N.B."/>
            <person name="Norman A."/>
            <person name="Brown C.T."/>
            <person name="Singh A."/>
            <person name="Thomas B.C."/>
            <person name="Banfield J.F."/>
        </authorList>
    </citation>
    <scope>NUCLEOTIDE SEQUENCE [LARGE SCALE GENOMIC DNA]</scope>
    <source>
        <strain evidence="2">AMDSBA1</strain>
    </source>
</reference>
<feature type="transmembrane region" description="Helical" evidence="1">
    <location>
        <begin position="44"/>
        <end position="62"/>
    </location>
</feature>
<evidence type="ECO:0000256" key="1">
    <source>
        <dbReference type="SAM" id="Phobius"/>
    </source>
</evidence>
<name>A0A2T2XBQ9_9FIRM</name>
<sequence length="64" mass="7147">MEGMESTLVADVLVFLEYSVLGIFLGVLVFHHGCHIHQLNSGEIYVYMCGFIIGGGRHRVVLRL</sequence>
<evidence type="ECO:0000313" key="2">
    <source>
        <dbReference type="EMBL" id="PSR31929.1"/>
    </source>
</evidence>
<keyword evidence="1" id="KW-1133">Transmembrane helix</keyword>
<dbReference type="EMBL" id="PXYT01000001">
    <property type="protein sequence ID" value="PSR31929.1"/>
    <property type="molecule type" value="Genomic_DNA"/>
</dbReference>
<comment type="caution">
    <text evidence="2">The sequence shown here is derived from an EMBL/GenBank/DDBJ whole genome shotgun (WGS) entry which is preliminary data.</text>
</comment>
<protein>
    <submittedName>
        <fullName evidence="2">Uncharacterized protein</fullName>
    </submittedName>
</protein>
<keyword evidence="1" id="KW-0472">Membrane</keyword>
<accession>A0A2T2XBQ9</accession>
<evidence type="ECO:0000313" key="3">
    <source>
        <dbReference type="Proteomes" id="UP000242699"/>
    </source>
</evidence>
<keyword evidence="1" id="KW-0812">Transmembrane</keyword>
<feature type="transmembrane region" description="Helical" evidence="1">
    <location>
        <begin position="12"/>
        <end position="32"/>
    </location>
</feature>
<proteinExistence type="predicted"/>
<gene>
    <name evidence="2" type="ORF">C7B43_01525</name>
</gene>